<proteinExistence type="predicted"/>
<evidence type="ECO:0000313" key="2">
    <source>
        <dbReference type="Proteomes" id="UP001497700"/>
    </source>
</evidence>
<accession>A0ACB9ZEK5</accession>
<evidence type="ECO:0000313" key="1">
    <source>
        <dbReference type="EMBL" id="KAI4870265.1"/>
    </source>
</evidence>
<keyword evidence="2" id="KW-1185">Reference proteome</keyword>
<sequence length="277" mass="31713">MNPEKGSYAILSHTWGPDEVPFQKDLTSAKWMQEFAKIEKTYELAKEGNIQYAWVDTCCIDKSSSAELSEAINSMFRWYQEAAVCFALKGSRWIRRGWALQELLAPKNVELYDGNWEFMDSKDSQLLDALSEATVIDSIYLGGDDYIWSATVGTQMRWASKRETNRLEDTAYCLLGIFDINMPLIYGEGDKAFIRLQEEICKQTNDLYMFAWTEQPGNPLSYSSPKKHRGIFACHPCEFAAFQGLHRRDVGCNFKGEFAVTSRDSPNTRLQRLSPPK</sequence>
<dbReference type="Proteomes" id="UP001497700">
    <property type="component" value="Unassembled WGS sequence"/>
</dbReference>
<gene>
    <name evidence="1" type="ORF">F4820DRAFT_455399</name>
</gene>
<protein>
    <submittedName>
        <fullName evidence="1">Heterokaryon incompatibility protein-domain-containing protein</fullName>
    </submittedName>
</protein>
<organism evidence="1 2">
    <name type="scientific">Hypoxylon rubiginosum</name>
    <dbReference type="NCBI Taxonomy" id="110542"/>
    <lineage>
        <taxon>Eukaryota</taxon>
        <taxon>Fungi</taxon>
        <taxon>Dikarya</taxon>
        <taxon>Ascomycota</taxon>
        <taxon>Pezizomycotina</taxon>
        <taxon>Sordariomycetes</taxon>
        <taxon>Xylariomycetidae</taxon>
        <taxon>Xylariales</taxon>
        <taxon>Hypoxylaceae</taxon>
        <taxon>Hypoxylon</taxon>
    </lineage>
</organism>
<name>A0ACB9ZEK5_9PEZI</name>
<comment type="caution">
    <text evidence="1">The sequence shown here is derived from an EMBL/GenBank/DDBJ whole genome shotgun (WGS) entry which is preliminary data.</text>
</comment>
<dbReference type="EMBL" id="MU393425">
    <property type="protein sequence ID" value="KAI4870265.1"/>
    <property type="molecule type" value="Genomic_DNA"/>
</dbReference>
<reference evidence="1 2" key="1">
    <citation type="journal article" date="2022" name="New Phytol.">
        <title>Ecological generalism drives hyperdiversity of secondary metabolite gene clusters in xylarialean endophytes.</title>
        <authorList>
            <person name="Franco M.E.E."/>
            <person name="Wisecaver J.H."/>
            <person name="Arnold A.E."/>
            <person name="Ju Y.M."/>
            <person name="Slot J.C."/>
            <person name="Ahrendt S."/>
            <person name="Moore L.P."/>
            <person name="Eastman K.E."/>
            <person name="Scott K."/>
            <person name="Konkel Z."/>
            <person name="Mondo S.J."/>
            <person name="Kuo A."/>
            <person name="Hayes R.D."/>
            <person name="Haridas S."/>
            <person name="Andreopoulos B."/>
            <person name="Riley R."/>
            <person name="LaButti K."/>
            <person name="Pangilinan J."/>
            <person name="Lipzen A."/>
            <person name="Amirebrahimi M."/>
            <person name="Yan J."/>
            <person name="Adam C."/>
            <person name="Keymanesh K."/>
            <person name="Ng V."/>
            <person name="Louie K."/>
            <person name="Northen T."/>
            <person name="Drula E."/>
            <person name="Henrissat B."/>
            <person name="Hsieh H.M."/>
            <person name="Youens-Clark K."/>
            <person name="Lutzoni F."/>
            <person name="Miadlikowska J."/>
            <person name="Eastwood D.C."/>
            <person name="Hamelin R.C."/>
            <person name="Grigoriev I.V."/>
            <person name="U'Ren J.M."/>
        </authorList>
    </citation>
    <scope>NUCLEOTIDE SEQUENCE [LARGE SCALE GENOMIC DNA]</scope>
    <source>
        <strain evidence="1 2">CBS 119005</strain>
    </source>
</reference>